<proteinExistence type="inferred from homology"/>
<dbReference type="Pfam" id="PF26549">
    <property type="entry name" value="Tricorn_N"/>
    <property type="match status" value="1"/>
</dbReference>
<gene>
    <name evidence="3" type="ORF">AVDCRST_MAG53-1849</name>
</gene>
<protein>
    <submittedName>
        <fullName evidence="3">TolB protein, periplasmic protein involved in the tonb-independent uptake of group A colicins</fullName>
    </submittedName>
</protein>
<feature type="compositionally biased region" description="Pro residues" evidence="2">
    <location>
        <begin position="333"/>
        <end position="342"/>
    </location>
</feature>
<dbReference type="Gene3D" id="2.120.10.30">
    <property type="entry name" value="TolB, C-terminal domain"/>
    <property type="match status" value="3"/>
</dbReference>
<dbReference type="InterPro" id="IPR011042">
    <property type="entry name" value="6-blade_b-propeller_TolB-like"/>
</dbReference>
<name>A0A6J4SHW6_9ACTN</name>
<reference evidence="3" key="1">
    <citation type="submission" date="2020-02" db="EMBL/GenBank/DDBJ databases">
        <authorList>
            <person name="Meier V. D."/>
        </authorList>
    </citation>
    <scope>NUCLEOTIDE SEQUENCE</scope>
    <source>
        <strain evidence="3">AVDCRST_MAG53</strain>
    </source>
</reference>
<dbReference type="Pfam" id="PF07676">
    <property type="entry name" value="PD40"/>
    <property type="match status" value="3"/>
</dbReference>
<feature type="region of interest" description="Disordered" evidence="2">
    <location>
        <begin position="81"/>
        <end position="102"/>
    </location>
</feature>
<dbReference type="InterPro" id="IPR011659">
    <property type="entry name" value="WD40"/>
</dbReference>
<comment type="similarity">
    <text evidence="1">Belongs to the TolB family.</text>
</comment>
<dbReference type="AlphaFoldDB" id="A0A6J4SHW6"/>
<dbReference type="PANTHER" id="PTHR36842:SF1">
    <property type="entry name" value="PROTEIN TOLB"/>
    <property type="match status" value="1"/>
</dbReference>
<dbReference type="SUPFAM" id="SSF82171">
    <property type="entry name" value="DPP6 N-terminal domain-like"/>
    <property type="match status" value="1"/>
</dbReference>
<evidence type="ECO:0000256" key="2">
    <source>
        <dbReference type="SAM" id="MobiDB-lite"/>
    </source>
</evidence>
<accession>A0A6J4SHW6</accession>
<evidence type="ECO:0000256" key="1">
    <source>
        <dbReference type="ARBA" id="ARBA00009820"/>
    </source>
</evidence>
<dbReference type="EMBL" id="CADCVR010000060">
    <property type="protein sequence ID" value="CAA9499417.1"/>
    <property type="molecule type" value="Genomic_DNA"/>
</dbReference>
<evidence type="ECO:0000313" key="3">
    <source>
        <dbReference type="EMBL" id="CAA9499417.1"/>
    </source>
</evidence>
<dbReference type="PANTHER" id="PTHR36842">
    <property type="entry name" value="PROTEIN TOLB HOMOLOG"/>
    <property type="match status" value="1"/>
</dbReference>
<feature type="region of interest" description="Disordered" evidence="2">
    <location>
        <begin position="327"/>
        <end position="362"/>
    </location>
</feature>
<organism evidence="3">
    <name type="scientific">uncultured Solirubrobacteraceae bacterium</name>
    <dbReference type="NCBI Taxonomy" id="1162706"/>
    <lineage>
        <taxon>Bacteria</taxon>
        <taxon>Bacillati</taxon>
        <taxon>Actinomycetota</taxon>
        <taxon>Thermoleophilia</taxon>
        <taxon>Solirubrobacterales</taxon>
        <taxon>Solirubrobacteraceae</taxon>
        <taxon>environmental samples</taxon>
    </lineage>
</organism>
<sequence length="501" mass="53545">MKVQVAEPRLEQLAVDRGGEREAGMRTFGLRVVLVAALTLASLAGGASSASAAFPGFNGLIAFTRTLDNRSNTEIYTMAPDGSGQTRLTSNPRQDLDPAWSPDGQRIAFTSDREGDTSDIYTMAADGSGLTRLTTNDANDIQPAWSPDGTRIVFLSQRDRFTFEVYAMAADGSGQRRLTTNDAFDRNPVWSPDGTQIAFSSRPFDGKDQIYTIAPDGSGQVRRTNNGASDLQPSWAPGGREIVFTSDRDFDFAANIYSGIYTMAPDGSGQTRRTLDGEAPAWSPDGARIVFEQGTEISTMAPDGSGQIRLTNNEGLDFAPDWQPLARPLATTPVPPSPPPAPGAGTARPPGGGATQVPGNGSAPPGVPVAVFGFSMTRSTFCVGGRCPPSRRGTVLRFGSSVPARAEFLVDRRLTGRRVAGRCRRTTRRNRGSQRCGYYAEAGSFSRAATVGVNSIGFSGRIDGRALRPGIYRLSLTTVDANGIRFAAQRIRFRVSPPTRT</sequence>
<feature type="compositionally biased region" description="Polar residues" evidence="2">
    <location>
        <begin position="83"/>
        <end position="93"/>
    </location>
</feature>